<dbReference type="RefSeq" id="WP_206577927.1">
    <property type="nucleotide sequence ID" value="NZ_JAFKCT010000003.1"/>
</dbReference>
<sequence>MKRNKLVFYLLGFMVLVLLVQIVRSSFSNPGVKAFEGKYEELGFYRNENNTGPVLRIYAIRALDTEQAWMREFAEAQPHTKYGRTLVFFFSPDLEEKVVLSPTEPYFSSDLAPHLLAKFEKTPMGEGRFSSPKP</sequence>
<comment type="caution">
    <text evidence="1">The sequence shown here is derived from an EMBL/GenBank/DDBJ whole genome shotgun (WGS) entry which is preliminary data.</text>
</comment>
<dbReference type="Proteomes" id="UP000664317">
    <property type="component" value="Unassembled WGS sequence"/>
</dbReference>
<name>A0ABS3C208_9BACT</name>
<evidence type="ECO:0000313" key="2">
    <source>
        <dbReference type="Proteomes" id="UP000664317"/>
    </source>
</evidence>
<protein>
    <submittedName>
        <fullName evidence="1">Uncharacterized protein</fullName>
    </submittedName>
</protein>
<evidence type="ECO:0000313" key="1">
    <source>
        <dbReference type="EMBL" id="MBN7811144.1"/>
    </source>
</evidence>
<gene>
    <name evidence="1" type="ORF">J0A68_09260</name>
</gene>
<dbReference type="EMBL" id="JAFKCT010000003">
    <property type="protein sequence ID" value="MBN7811144.1"/>
    <property type="molecule type" value="Genomic_DNA"/>
</dbReference>
<keyword evidence="2" id="KW-1185">Reference proteome</keyword>
<reference evidence="1 2" key="1">
    <citation type="submission" date="2021-03" db="EMBL/GenBank/DDBJ databases">
        <title>novel species isolated from a fishpond in China.</title>
        <authorList>
            <person name="Lu H."/>
            <person name="Cai Z."/>
        </authorList>
    </citation>
    <scope>NUCLEOTIDE SEQUENCE [LARGE SCALE GENOMIC DNA]</scope>
    <source>
        <strain evidence="1 2">H41</strain>
    </source>
</reference>
<proteinExistence type="predicted"/>
<organism evidence="1 2">
    <name type="scientific">Algoriphagus oliviformis</name>
    <dbReference type="NCBI Taxonomy" id="2811231"/>
    <lineage>
        <taxon>Bacteria</taxon>
        <taxon>Pseudomonadati</taxon>
        <taxon>Bacteroidota</taxon>
        <taxon>Cytophagia</taxon>
        <taxon>Cytophagales</taxon>
        <taxon>Cyclobacteriaceae</taxon>
        <taxon>Algoriphagus</taxon>
    </lineage>
</organism>
<accession>A0ABS3C208</accession>